<dbReference type="SMART" id="SM00560">
    <property type="entry name" value="LamGL"/>
    <property type="match status" value="2"/>
</dbReference>
<keyword evidence="8 10" id="KW-0326">Glycosidase</keyword>
<name>A0A8J3NXR3_9ACTN</name>
<dbReference type="PANTHER" id="PTHR31490:SF88">
    <property type="entry name" value="BETA-XYLANASE"/>
    <property type="match status" value="1"/>
</dbReference>
<evidence type="ECO:0000256" key="3">
    <source>
        <dbReference type="ARBA" id="ARBA00022651"/>
    </source>
</evidence>
<dbReference type="EMBL" id="BONH01000003">
    <property type="protein sequence ID" value="GIF96178.1"/>
    <property type="molecule type" value="Genomic_DNA"/>
</dbReference>
<gene>
    <name evidence="12" type="ORF">Cci01nite_12720</name>
</gene>
<sequence>MRDLASAAQVKIGSAVSGERLDPVTGEAAYRQWVGDQLNTITTENELKWKHVEPAQGVFTYDKANKVLDFAEAHQQDVRGHTLVWHSDLPDWVGELQPTELRSALQTHITSVVGNYRDRVDVWDVVNEPLDDQGNLRGSEDHSFWAERLGASYIADAFRWAHDADPDAELYLNEYGIEADSPKARGLYALVQQLVEDDVPIDGIGFQTHKLETTRLSGLSDMMRRFTDLGLEVAITEVDVRMPKPADPGKLARQADVYGWATGACLAVPGCVSVTTWGFTDKYSWINTHPDYKEDWEAATLLDDQYTPKPAYGRVQQVLAAGRPAVADPVAAWRLDEPSGVLRAADASTSPIRHFALAGDGVLGQEGRTPYLGGFKAGGVGAGATTLASAVRTDISYTVTAWINPSSSTADQVIASQAGTNRNAFVLGQRAGKYYFTIPTQDSASGVDQTLESKAAVVPGEWIHVTALWNNGWGHAQIYLNGVWDSSSPLWNKPTWASTGVFRIGGLAASKAFGGSISDLRVYQRAVPDTEIAGLATPVVGEWTFDGHTGDTSWFHRDAWARSDAPLTWTANRHGTADSAINLTGTQLIDTRGGQPLFTDRSYAISVWVKLTDANGDGRADGTGDQVVLAADGTTVSPFYLRFKRGSTAADDRWQFAMPVSDTGGAAQTVTSSSSTARGGVWTHLAVVWNKTSGRAQLFVDNTLAGTGPVTSSWRARADGSLHIGVAQAGNLIGALDDLRLYQRTLTSAEIAALYAG</sequence>
<dbReference type="InterPro" id="IPR013320">
    <property type="entry name" value="ConA-like_dom_sf"/>
</dbReference>
<evidence type="ECO:0000256" key="6">
    <source>
        <dbReference type="ARBA" id="ARBA00023157"/>
    </source>
</evidence>
<evidence type="ECO:0000256" key="5">
    <source>
        <dbReference type="ARBA" id="ARBA00022801"/>
    </source>
</evidence>
<dbReference type="PANTHER" id="PTHR31490">
    <property type="entry name" value="GLYCOSYL HYDROLASE"/>
    <property type="match status" value="1"/>
</dbReference>
<evidence type="ECO:0000259" key="11">
    <source>
        <dbReference type="PROSITE" id="PS51760"/>
    </source>
</evidence>
<keyword evidence="4" id="KW-0732">Signal</keyword>
<dbReference type="SUPFAM" id="SSF49899">
    <property type="entry name" value="Concanavalin A-like lectins/glucanases"/>
    <property type="match status" value="2"/>
</dbReference>
<evidence type="ECO:0000313" key="13">
    <source>
        <dbReference type="Proteomes" id="UP000659904"/>
    </source>
</evidence>
<dbReference type="SMART" id="SM00633">
    <property type="entry name" value="Glyco_10"/>
    <property type="match status" value="1"/>
</dbReference>
<organism evidence="12 13">
    <name type="scientific">Catellatospora citrea</name>
    <dbReference type="NCBI Taxonomy" id="53366"/>
    <lineage>
        <taxon>Bacteria</taxon>
        <taxon>Bacillati</taxon>
        <taxon>Actinomycetota</taxon>
        <taxon>Actinomycetes</taxon>
        <taxon>Micromonosporales</taxon>
        <taxon>Micromonosporaceae</taxon>
        <taxon>Catellatospora</taxon>
    </lineage>
</organism>
<dbReference type="InterPro" id="IPR044846">
    <property type="entry name" value="GH10"/>
</dbReference>
<dbReference type="InterPro" id="IPR017853">
    <property type="entry name" value="GH"/>
</dbReference>
<evidence type="ECO:0000256" key="8">
    <source>
        <dbReference type="ARBA" id="ARBA00023295"/>
    </source>
</evidence>
<keyword evidence="5 10" id="KW-0378">Hydrolase</keyword>
<dbReference type="Proteomes" id="UP000659904">
    <property type="component" value="Unassembled WGS sequence"/>
</dbReference>
<evidence type="ECO:0000256" key="7">
    <source>
        <dbReference type="ARBA" id="ARBA00023277"/>
    </source>
</evidence>
<evidence type="ECO:0000256" key="4">
    <source>
        <dbReference type="ARBA" id="ARBA00022729"/>
    </source>
</evidence>
<reference evidence="12 13" key="1">
    <citation type="submission" date="2021-01" db="EMBL/GenBank/DDBJ databases">
        <title>Whole genome shotgun sequence of Catellatospora citrea NBRC 14495.</title>
        <authorList>
            <person name="Komaki H."/>
            <person name="Tamura T."/>
        </authorList>
    </citation>
    <scope>NUCLEOTIDE SEQUENCE [LARGE SCALE GENOMIC DNA]</scope>
    <source>
        <strain evidence="12 13">NBRC 14495</strain>
    </source>
</reference>
<comment type="similarity">
    <text evidence="2 10">Belongs to the glycosyl hydrolase 10 (cellulase F) family.</text>
</comment>
<evidence type="ECO:0000256" key="9">
    <source>
        <dbReference type="ARBA" id="ARBA00023326"/>
    </source>
</evidence>
<evidence type="ECO:0000313" key="12">
    <source>
        <dbReference type="EMBL" id="GIF96178.1"/>
    </source>
</evidence>
<dbReference type="InterPro" id="IPR001000">
    <property type="entry name" value="GH10_dom"/>
</dbReference>
<dbReference type="GO" id="GO:0031176">
    <property type="term" value="F:endo-1,4-beta-xylanase activity"/>
    <property type="evidence" value="ECO:0007669"/>
    <property type="project" value="UniProtKB-EC"/>
</dbReference>
<dbReference type="EC" id="3.2.1.8" evidence="10"/>
<feature type="domain" description="GH10" evidence="11">
    <location>
        <begin position="1"/>
        <end position="318"/>
    </location>
</feature>
<accession>A0A8J3NXR3</accession>
<dbReference type="Pfam" id="PF13385">
    <property type="entry name" value="Laminin_G_3"/>
    <property type="match status" value="2"/>
</dbReference>
<dbReference type="InterPro" id="IPR006558">
    <property type="entry name" value="LamG-like"/>
</dbReference>
<dbReference type="AlphaFoldDB" id="A0A8J3NXR3"/>
<evidence type="ECO:0000256" key="1">
    <source>
        <dbReference type="ARBA" id="ARBA00000681"/>
    </source>
</evidence>
<evidence type="ECO:0000256" key="10">
    <source>
        <dbReference type="RuleBase" id="RU361174"/>
    </source>
</evidence>
<dbReference type="PRINTS" id="PR00134">
    <property type="entry name" value="GLHYDRLASE10"/>
</dbReference>
<keyword evidence="6" id="KW-1015">Disulfide bond</keyword>
<comment type="catalytic activity">
    <reaction evidence="1 10">
        <text>Endohydrolysis of (1-&gt;4)-beta-D-xylosidic linkages in xylans.</text>
        <dbReference type="EC" id="3.2.1.8"/>
    </reaction>
</comment>
<proteinExistence type="inferred from homology"/>
<comment type="caution">
    <text evidence="12">The sequence shown here is derived from an EMBL/GenBank/DDBJ whole genome shotgun (WGS) entry which is preliminary data.</text>
</comment>
<dbReference type="Gene3D" id="2.60.120.200">
    <property type="match status" value="2"/>
</dbReference>
<dbReference type="GO" id="GO:0045493">
    <property type="term" value="P:xylan catabolic process"/>
    <property type="evidence" value="ECO:0007669"/>
    <property type="project" value="UniProtKB-KW"/>
</dbReference>
<dbReference type="SUPFAM" id="SSF51445">
    <property type="entry name" value="(Trans)glycosidases"/>
    <property type="match status" value="1"/>
</dbReference>
<dbReference type="Pfam" id="PF00331">
    <property type="entry name" value="Glyco_hydro_10"/>
    <property type="match status" value="1"/>
</dbReference>
<keyword evidence="13" id="KW-1185">Reference proteome</keyword>
<dbReference type="Gene3D" id="3.20.20.80">
    <property type="entry name" value="Glycosidases"/>
    <property type="match status" value="1"/>
</dbReference>
<evidence type="ECO:0000256" key="2">
    <source>
        <dbReference type="ARBA" id="ARBA00007495"/>
    </source>
</evidence>
<keyword evidence="7 10" id="KW-0119">Carbohydrate metabolism</keyword>
<keyword evidence="9 10" id="KW-0624">Polysaccharide degradation</keyword>
<keyword evidence="3" id="KW-0858">Xylan degradation</keyword>
<dbReference type="PROSITE" id="PS51760">
    <property type="entry name" value="GH10_2"/>
    <property type="match status" value="1"/>
</dbReference>
<protein>
    <recommendedName>
        <fullName evidence="10">Beta-xylanase</fullName>
        <ecNumber evidence="10">3.2.1.8</ecNumber>
    </recommendedName>
</protein>